<gene>
    <name evidence="8" type="ORF">KHZ51_03645</name>
</gene>
<feature type="domain" description="DUF1542" evidence="5">
    <location>
        <begin position="1967"/>
        <end position="2037"/>
    </location>
</feature>
<comment type="caution">
    <text evidence="8">The sequence shown here is derived from an EMBL/GenBank/DDBJ whole genome shotgun (WGS) entry which is preliminary data.</text>
</comment>
<dbReference type="Proteomes" id="UP000759590">
    <property type="component" value="Unassembled WGS sequence"/>
</dbReference>
<feature type="domain" description="DUF1542" evidence="5">
    <location>
        <begin position="1889"/>
        <end position="1963"/>
    </location>
</feature>
<evidence type="ECO:0000256" key="2">
    <source>
        <dbReference type="SAM" id="Coils"/>
    </source>
</evidence>
<evidence type="ECO:0000259" key="4">
    <source>
        <dbReference type="Pfam" id="PF04650"/>
    </source>
</evidence>
<feature type="domain" description="YSIRK Gram-positive signal peptide" evidence="4">
    <location>
        <begin position="16"/>
        <end position="41"/>
    </location>
</feature>
<feature type="domain" description="DUF1542" evidence="5">
    <location>
        <begin position="1228"/>
        <end position="1302"/>
    </location>
</feature>
<feature type="region of interest" description="Disordered" evidence="3">
    <location>
        <begin position="1197"/>
        <end position="1231"/>
    </location>
</feature>
<dbReference type="Gene3D" id="3.10.20.890">
    <property type="match status" value="7"/>
</dbReference>
<feature type="compositionally biased region" description="Basic and acidic residues" evidence="3">
    <location>
        <begin position="1206"/>
        <end position="1221"/>
    </location>
</feature>
<feature type="region of interest" description="Disordered" evidence="3">
    <location>
        <begin position="711"/>
        <end position="732"/>
    </location>
</feature>
<dbReference type="InterPro" id="IPR044024">
    <property type="entry name" value="aRib"/>
</dbReference>
<dbReference type="Gene3D" id="2.60.40.4140">
    <property type="match status" value="3"/>
</dbReference>
<feature type="region of interest" description="Disordered" evidence="3">
    <location>
        <begin position="1652"/>
        <end position="1710"/>
    </location>
</feature>
<feature type="domain" description="Atypical Rib" evidence="6">
    <location>
        <begin position="2117"/>
        <end position="2182"/>
    </location>
</feature>
<accession>A0A942XBB6</accession>
<dbReference type="InterPro" id="IPR046785">
    <property type="entry name" value="SrpA-like_SigLec-like_dom"/>
</dbReference>
<feature type="region of interest" description="Disordered" evidence="3">
    <location>
        <begin position="2159"/>
        <end position="2214"/>
    </location>
</feature>
<feature type="domain" description="DUF1542" evidence="5">
    <location>
        <begin position="1726"/>
        <end position="1800"/>
    </location>
</feature>
<dbReference type="Pfam" id="PF07564">
    <property type="entry name" value="DUF1542"/>
    <property type="match status" value="6"/>
</dbReference>
<feature type="domain" description="DUF1542" evidence="5">
    <location>
        <begin position="1150"/>
        <end position="1224"/>
    </location>
</feature>
<evidence type="ECO:0000313" key="8">
    <source>
        <dbReference type="EMBL" id="MBS4947796.1"/>
    </source>
</evidence>
<feature type="region of interest" description="Disordered" evidence="3">
    <location>
        <begin position="1951"/>
        <end position="1971"/>
    </location>
</feature>
<feature type="domain" description="Atypical Rib" evidence="6">
    <location>
        <begin position="2039"/>
        <end position="2105"/>
    </location>
</feature>
<sequence>MENKPSMSRVERLHREKVTRYSIRKYSFGAASVAVAALFMFLGNGAVSVQADQIQPVQPGDTAAAPATPTLDKTQLESYISEIETKLSNGSYDNKTEESVAVLKAELESAKATLANATTQAELKKAYSQLVTTANSKLRNKPVEKKETPAVDTTEGKETVGKSAENTEKKPDSNSIENTGSNDARNGQALDKNNAFRTGTDTEKPKVSIDYDDPASKTFWVTPTEETNITGRIKITDNSGKIVKGWMQKMGGGTDTNIGYGLNNSNINSETTATADQPATLSVTGKLQARLNGNPWKNGSTVVSRKVRAKDASNNEIDNEGSSDPDYQVFFKVRSQNVKYTEDLANKAANFDKVAVADPAQLQQPELDKIKAKLQEGADNNLNGKIDTVTQKGDKVVITYNDGTTAERPVTDFARVNQAPTAEFPFSNARAKEIYVYGAEENSFDIKIKDDSGKIASATVRQGGNRTFAEVPGETNKISTQYGYTANTITTETPATDANPAVITYSGTPAATDGLKQDKLDAATRGETPAGLTLGWRFLRVADADGGEIGGSATGADDPGSFVVILKPQTQKYDVTTPENEAAKVPVADANNVTAEEFAKIVGANNANIKLHYSKTNTDANLVAKQGQNVDDKDAKIKSVTKVDNNMVVTYKDGSTDTLPLTKFARTNAAPTVEIPYSVEGKKDVYVYANEDFEIPVKFTDDSGKVASATIKRGGNQDSPAKDASNPDVLDNQYNTTVEKISTETPATAENPAIVKIKGNISKDNSGIAENKFPKEAGQELTIVTRYATATDTDGAFIENTATSNSYATDPGSFTIKLKAQTAKYDIKTPATKVPVVDANNVTEAEFNEIKKNIKIQYSTENPDKNLADKKGTEVENQDDRIESITKDGNNVVVTYKDGSKDSKPLTDFARTNPAPTVELPYSNPDKKQIYVYTGENTDLTFKASDDAEVKDLYLRGPGDVTWANAKDYGFKIGAVSDSAVSEGEGTVSADKRTATIKMTGVTNLKAPNQWTSFIEAKDNDDAKSMTGANYNATTDDAERQQKPGYVNFIVKNQTSKYDIAAPTEKVAVTDPANVTEAELEKIKEKLQIEYSNNNDDANLADKKGKTVDAEDAKTKIASVTKDDKGNLVVTYTDGSTDKKPLSEFVTLDKQPAIDAVNTAAEKQIEAINNNPEATKEEKDKAIEQVNADKAKALEDIANSTATTKPELDKVEKAGTDKIKTDNPVLSKKPAAKQAIDDALAAKNKAIDARPDLTPEEKTKAKEAAKAAADKAKEAVDAAKTNAAVDKAKADGTKAVADVTPVAKAEAKKAIAKALEDKNSEIDKRTDLTDEEKTAAKNEAKDKADAQLAKINEQPDAAATPEAAKTAQDVVDAAKKTGVDEVTAVNPVAKAKPEAKKAIDKALEAKNQEIDARTDLTPEEKTKAKEVAKAQADVAKDAVDAATTNAAVDKAKADGTTAVANVTPVVKEAAKKAIADELAEKEKAIDARKDLTDAEKAKAKEEAQAKAKEATDAINKQPDVATTPTAAKTAQDAVDAAKAKGVADVKAVNPVAKEAAKQAIADELAKKVGEIDARPDLTDKEKDAAKKDAQAKAKKATDAINAQPDNAETPEKAAEAQTAVDGAKDKGVADVKAVNPVAKEKAKEEIAKELAKKEEAIDARPDLTDEEKAAAKKDAQAKAKAATDAIDAQPSIAETPEKAAEAKTAVDGAKDKGVADVKAVNPVAAKKPEAKEAVDAALKAKVDAINAREDLTPAEKDEAKKAAEKAADDAKKAIDAATTDAAVDAAKNAGTGEVAKVNPVAKEKAKEEIAKELAKKEEAIDERKDLTDEEKAAAKKEAQDKAKEATDAINDQPANAETPEKAAEAQKAVDGAKDKGVADVKAVNPEAVTKPAAKKAIEDKLAKQLEDIANTPDATDEEKKVAADAAKALAEEAKEEIDKAGTDAEVKQLQEKAEGEIEKSVPVVEDKPNARKAIDEEATAKKAEIDARNDLTPEAKAKLKAKVDKLAEKSKAAIDAVSSVDDVNTIEEADKAAIKAIGEVNRPIDKVLVKDPSALTDEEKAKILEEVKKVNPTAKEVKYDENGNIEVTTEAGDKGIINPTKLVKTEDQLDNGKGGNDINKPLDKVIVKDPSNLTDEEKAKIVAKVEEVNPDAIVTIDEDGTVSVSTPEGKTAAIPASELVRTKEDTSNPDAGNSKIVKPADKVAGEANDPDDQAKVEEKLRELNPETKSVKFDEDGNATVTLKDGTTATIPSEDLFKSEVDATKPNAGNDIVKPADKTVVANPEKLTDAEKKA</sequence>
<feature type="domain" description="SrpA-like SigLec-like" evidence="7">
    <location>
        <begin position="682"/>
        <end position="796"/>
    </location>
</feature>
<dbReference type="EMBL" id="JAGZLW010000010">
    <property type="protein sequence ID" value="MBS4947796.1"/>
    <property type="molecule type" value="Genomic_DNA"/>
</dbReference>
<feature type="compositionally biased region" description="Basic and acidic residues" evidence="3">
    <location>
        <begin position="200"/>
        <end position="209"/>
    </location>
</feature>
<feature type="non-terminal residue" evidence="8">
    <location>
        <position position="2293"/>
    </location>
</feature>
<evidence type="ECO:0000313" key="9">
    <source>
        <dbReference type="Proteomes" id="UP000759590"/>
    </source>
</evidence>
<evidence type="ECO:0000259" key="5">
    <source>
        <dbReference type="Pfam" id="PF07564"/>
    </source>
</evidence>
<organism evidence="8 9">
    <name type="scientific">Streptococcus mitis</name>
    <dbReference type="NCBI Taxonomy" id="28037"/>
    <lineage>
        <taxon>Bacteria</taxon>
        <taxon>Bacillati</taxon>
        <taxon>Bacillota</taxon>
        <taxon>Bacilli</taxon>
        <taxon>Lactobacillales</taxon>
        <taxon>Streptococcaceae</taxon>
        <taxon>Streptococcus</taxon>
        <taxon>Streptococcus mitis group</taxon>
    </lineage>
</organism>
<evidence type="ECO:0000259" key="6">
    <source>
        <dbReference type="Pfam" id="PF18938"/>
    </source>
</evidence>
<feature type="region of interest" description="Disordered" evidence="3">
    <location>
        <begin position="1319"/>
        <end position="1345"/>
    </location>
</feature>
<feature type="compositionally biased region" description="Basic and acidic residues" evidence="3">
    <location>
        <begin position="1568"/>
        <end position="1597"/>
    </location>
</feature>
<dbReference type="InterPro" id="IPR005877">
    <property type="entry name" value="YSIRK_signal_dom"/>
</dbReference>
<feature type="coiled-coil region" evidence="2">
    <location>
        <begin position="1923"/>
        <end position="1950"/>
    </location>
</feature>
<keyword evidence="1" id="KW-0732">Signal</keyword>
<feature type="region of interest" description="Disordered" evidence="3">
    <location>
        <begin position="1496"/>
        <end position="1539"/>
    </location>
</feature>
<dbReference type="Pfam" id="PF04650">
    <property type="entry name" value="YSIRK_signal"/>
    <property type="match status" value="1"/>
</dbReference>
<feature type="compositionally biased region" description="Basic and acidic residues" evidence="3">
    <location>
        <begin position="1813"/>
        <end position="1846"/>
    </location>
</feature>
<feature type="region of interest" description="Disordered" evidence="3">
    <location>
        <begin position="1568"/>
        <end position="1628"/>
    </location>
</feature>
<feature type="compositionally biased region" description="Low complexity" evidence="3">
    <location>
        <begin position="1678"/>
        <end position="1688"/>
    </location>
</feature>
<feature type="compositionally biased region" description="Polar residues" evidence="3">
    <location>
        <begin position="173"/>
        <end position="185"/>
    </location>
</feature>
<name>A0A942XBB6_STRMT</name>
<feature type="region of interest" description="Disordered" evidence="3">
    <location>
        <begin position="138"/>
        <end position="209"/>
    </location>
</feature>
<evidence type="ECO:0000256" key="3">
    <source>
        <dbReference type="SAM" id="MobiDB-lite"/>
    </source>
</evidence>
<feature type="region of interest" description="Disordered" evidence="3">
    <location>
        <begin position="1747"/>
        <end position="1768"/>
    </location>
</feature>
<feature type="domain" description="Atypical Rib" evidence="6">
    <location>
        <begin position="2210"/>
        <end position="2258"/>
    </location>
</feature>
<feature type="compositionally biased region" description="Basic and acidic residues" evidence="3">
    <location>
        <begin position="1496"/>
        <end position="1511"/>
    </location>
</feature>
<evidence type="ECO:0000259" key="7">
    <source>
        <dbReference type="Pfam" id="PF20164"/>
    </source>
</evidence>
<dbReference type="Pfam" id="PF20164">
    <property type="entry name" value="GspA_SrpA_N"/>
    <property type="match status" value="1"/>
</dbReference>
<dbReference type="InterPro" id="IPR011439">
    <property type="entry name" value="DUF1542"/>
</dbReference>
<dbReference type="NCBIfam" id="TIGR01168">
    <property type="entry name" value="YSIRK_signal"/>
    <property type="match status" value="1"/>
</dbReference>
<reference evidence="8" key="1">
    <citation type="submission" date="2021-02" db="EMBL/GenBank/DDBJ databases">
        <title>Infant gut strain persistence is associated with maternal origin, phylogeny, and functional potential including surface adhesion and iron acquisition.</title>
        <authorList>
            <person name="Lou Y.C."/>
        </authorList>
    </citation>
    <scope>NUCLEOTIDE SEQUENCE</scope>
    <source>
        <strain evidence="8">L3_114_025G1_dasL3_114_025G1_concoct_29</strain>
    </source>
</reference>
<feature type="compositionally biased region" description="Basic and acidic residues" evidence="3">
    <location>
        <begin position="141"/>
        <end position="172"/>
    </location>
</feature>
<feature type="domain" description="DUF1542" evidence="5">
    <location>
        <begin position="1391"/>
        <end position="1466"/>
    </location>
</feature>
<dbReference type="Pfam" id="PF18938">
    <property type="entry name" value="aRib"/>
    <property type="match status" value="3"/>
</dbReference>
<evidence type="ECO:0000256" key="1">
    <source>
        <dbReference type="ARBA" id="ARBA00022729"/>
    </source>
</evidence>
<feature type="region of interest" description="Disordered" evidence="3">
    <location>
        <begin position="1813"/>
        <end position="1875"/>
    </location>
</feature>
<feature type="compositionally biased region" description="Basic and acidic residues" evidence="3">
    <location>
        <begin position="1652"/>
        <end position="1677"/>
    </location>
</feature>
<keyword evidence="2" id="KW-0175">Coiled coil</keyword>
<proteinExistence type="predicted"/>
<protein>
    <submittedName>
        <fullName evidence="8">DUF1542 domain-containing protein</fullName>
    </submittedName>
</protein>